<name>A0A2A7B2L9_9FIRM</name>
<accession>A0A2A7B2L9</accession>
<evidence type="ECO:0008006" key="5">
    <source>
        <dbReference type="Google" id="ProtNLM"/>
    </source>
</evidence>
<evidence type="ECO:0000256" key="2">
    <source>
        <dbReference type="SAM" id="MobiDB-lite"/>
    </source>
</evidence>
<dbReference type="OrthoDB" id="2004071at2"/>
<dbReference type="AlphaFoldDB" id="A0A2A7B2L9"/>
<keyword evidence="1" id="KW-0175">Coiled coil</keyword>
<feature type="compositionally biased region" description="Polar residues" evidence="2">
    <location>
        <begin position="1"/>
        <end position="13"/>
    </location>
</feature>
<dbReference type="InterPro" id="IPR053842">
    <property type="entry name" value="NikA-like"/>
</dbReference>
<evidence type="ECO:0000313" key="3">
    <source>
        <dbReference type="EMBL" id="PDX85599.1"/>
    </source>
</evidence>
<gene>
    <name evidence="3" type="ORF">CHR60_14095</name>
</gene>
<dbReference type="Pfam" id="PF21983">
    <property type="entry name" value="NikA-like"/>
    <property type="match status" value="1"/>
</dbReference>
<feature type="coiled-coil region" evidence="1">
    <location>
        <begin position="224"/>
        <end position="268"/>
    </location>
</feature>
<reference evidence="3 4" key="1">
    <citation type="journal article" date="2017" name="Front. Microbiol.">
        <title>New Insights into the Diversity of the Genus Faecalibacterium.</title>
        <authorList>
            <person name="Benevides L."/>
            <person name="Burman S."/>
            <person name="Martin R."/>
            <person name="Robert V."/>
            <person name="Thomas M."/>
            <person name="Miquel S."/>
            <person name="Chain F."/>
            <person name="Sokol H."/>
            <person name="Bermudez-Humaran L.G."/>
            <person name="Morrison M."/>
            <person name="Langella P."/>
            <person name="Azevedo V.A."/>
            <person name="Chatel J.M."/>
            <person name="Soares S."/>
        </authorList>
    </citation>
    <scope>NUCLEOTIDE SEQUENCE [LARGE SCALE GENOMIC DNA]</scope>
    <source>
        <strain evidence="3 4">AHMP21</strain>
    </source>
</reference>
<evidence type="ECO:0000313" key="4">
    <source>
        <dbReference type="Proteomes" id="UP000220904"/>
    </source>
</evidence>
<comment type="caution">
    <text evidence="3">The sequence shown here is derived from an EMBL/GenBank/DDBJ whole genome shotgun (WGS) entry which is preliminary data.</text>
</comment>
<sequence>MTKTNVQPIPSNSQHHDTPNNKTHVIKFRVTAEEKESLELTCKLLNLSLSTFIRRAIHNVMIEKTVIVSGGGEETLTAVSTLLAQCSKVGSNLNQLARHFNSGGADTEQIRAKLLDELADLTAFRLSVEKVLGELYGNAQAYHDALAVVKDLEGRMKFNKELRYHVAAYTSTKNVAQQLKTAKRPAAFEEQHRAELTAYRAAAAYFKANNITKLPSPKKLEAEYAQLASEKAKFYEQYKEAKEELLKLKTAKQNVASFFREEEQAQQER</sequence>
<proteinExistence type="predicted"/>
<evidence type="ECO:0000256" key="1">
    <source>
        <dbReference type="SAM" id="Coils"/>
    </source>
</evidence>
<protein>
    <recommendedName>
        <fullName evidence="5">Mobilization protein</fullName>
    </recommendedName>
</protein>
<dbReference type="Proteomes" id="UP000220904">
    <property type="component" value="Unassembled WGS sequence"/>
</dbReference>
<organism evidence="3 4">
    <name type="scientific">Faecalibacterium prausnitzii</name>
    <dbReference type="NCBI Taxonomy" id="853"/>
    <lineage>
        <taxon>Bacteria</taxon>
        <taxon>Bacillati</taxon>
        <taxon>Bacillota</taxon>
        <taxon>Clostridia</taxon>
        <taxon>Eubacteriales</taxon>
        <taxon>Oscillospiraceae</taxon>
        <taxon>Faecalibacterium</taxon>
    </lineage>
</organism>
<dbReference type="EMBL" id="NOUV01000020">
    <property type="protein sequence ID" value="PDX85599.1"/>
    <property type="molecule type" value="Genomic_DNA"/>
</dbReference>
<feature type="region of interest" description="Disordered" evidence="2">
    <location>
        <begin position="1"/>
        <end position="22"/>
    </location>
</feature>